<organism evidence="1 2">
    <name type="scientific">Chryseobacterium salivictor</name>
    <dbReference type="NCBI Taxonomy" id="2547600"/>
    <lineage>
        <taxon>Bacteria</taxon>
        <taxon>Pseudomonadati</taxon>
        <taxon>Bacteroidota</taxon>
        <taxon>Flavobacteriia</taxon>
        <taxon>Flavobacteriales</taxon>
        <taxon>Weeksellaceae</taxon>
        <taxon>Chryseobacterium group</taxon>
        <taxon>Chryseobacterium</taxon>
    </lineage>
</organism>
<proteinExistence type="predicted"/>
<evidence type="ECO:0008006" key="3">
    <source>
        <dbReference type="Google" id="ProtNLM"/>
    </source>
</evidence>
<protein>
    <recommendedName>
        <fullName evidence="3">Type IX secretion system membrane protein, PorP/SprF family</fullName>
    </recommendedName>
</protein>
<dbReference type="Proteomes" id="UP000294419">
    <property type="component" value="Chromosome"/>
</dbReference>
<dbReference type="AlphaFoldDB" id="A0A4P6ZFG1"/>
<dbReference type="NCBIfam" id="TIGR03519">
    <property type="entry name" value="T9SS_PorP_fam"/>
    <property type="match status" value="1"/>
</dbReference>
<accession>A0A4P6ZFG1</accession>
<sequence>MEKIFRILDSVKLFIFAKIHATLIMRKIYTLFFVVVFLGSYKSQETLPFYQQYLLGGDFLFNPALYGSTDDVVLNLNYQKQFSNFDQSPNVQSIGMHANVIDRLGAGLSFFRDQNGPISSNGISAGAAYFIPIDDDGERKNQFSFGTNVNFYNMNIDLGMLNPQDPGDPVLSSNSLFLVYANLGMALNYRNFFAGVSVNDIALSNDIPIVNGIEPEPTKVLIHTGYDWYVTDEFYVTPSVLANFNTNSSKLVDLNVMGTVNGDENSFSAGVSFRTAINKFGNQSLGFSPVIKGTVNNFFFGATYNFGLSDIQQYAGSSFMLSIGYKLENFINTRGYRY</sequence>
<gene>
    <name evidence="1" type="ORF">NBC122_01516</name>
</gene>
<name>A0A4P6ZFG1_9FLAO</name>
<dbReference type="EMBL" id="CP037954">
    <property type="protein sequence ID" value="QBO58331.1"/>
    <property type="molecule type" value="Genomic_DNA"/>
</dbReference>
<keyword evidence="2" id="KW-1185">Reference proteome</keyword>
<evidence type="ECO:0000313" key="1">
    <source>
        <dbReference type="EMBL" id="QBO58331.1"/>
    </source>
</evidence>
<dbReference type="Pfam" id="PF11751">
    <property type="entry name" value="PorP_SprF"/>
    <property type="match status" value="1"/>
</dbReference>
<evidence type="ECO:0000313" key="2">
    <source>
        <dbReference type="Proteomes" id="UP000294419"/>
    </source>
</evidence>
<dbReference type="KEGG" id="csal:NBC122_01516"/>
<reference evidence="1 2" key="1">
    <citation type="submission" date="2019-03" db="EMBL/GenBank/DDBJ databases">
        <authorList>
            <person name="Kim H."/>
            <person name="Yu S.-M."/>
        </authorList>
    </citation>
    <scope>NUCLEOTIDE SEQUENCE [LARGE SCALE GENOMIC DNA]</scope>
    <source>
        <strain evidence="1 2">NBC122</strain>
    </source>
</reference>
<dbReference type="InterPro" id="IPR019861">
    <property type="entry name" value="PorP/SprF_Bacteroidetes"/>
</dbReference>